<organism evidence="1 2">
    <name type="scientific">Engystomops pustulosus</name>
    <name type="common">Tungara frog</name>
    <name type="synonym">Physalaemus pustulosus</name>
    <dbReference type="NCBI Taxonomy" id="76066"/>
    <lineage>
        <taxon>Eukaryota</taxon>
        <taxon>Metazoa</taxon>
        <taxon>Chordata</taxon>
        <taxon>Craniata</taxon>
        <taxon>Vertebrata</taxon>
        <taxon>Euteleostomi</taxon>
        <taxon>Amphibia</taxon>
        <taxon>Batrachia</taxon>
        <taxon>Anura</taxon>
        <taxon>Neobatrachia</taxon>
        <taxon>Hyloidea</taxon>
        <taxon>Leptodactylidae</taxon>
        <taxon>Leiuperinae</taxon>
        <taxon>Engystomops</taxon>
    </lineage>
</organism>
<reference evidence="1" key="1">
    <citation type="thesis" date="2020" institute="ProQuest LLC" country="789 East Eisenhower Parkway, Ann Arbor, MI, USA">
        <title>Comparative Genomics and Chromosome Evolution.</title>
        <authorList>
            <person name="Mudd A.B."/>
        </authorList>
    </citation>
    <scope>NUCLEOTIDE SEQUENCE</scope>
    <source>
        <strain evidence="1">237g6f4</strain>
        <tissue evidence="1">Blood</tissue>
    </source>
</reference>
<accession>A0AAV7A2W9</accession>
<keyword evidence="2" id="KW-1185">Reference proteome</keyword>
<name>A0AAV7A2W9_ENGPU</name>
<proteinExistence type="predicted"/>
<evidence type="ECO:0000313" key="1">
    <source>
        <dbReference type="EMBL" id="KAG8555739.1"/>
    </source>
</evidence>
<sequence length="79" mass="8807">MLFGSVKLSTLKTPNKHARGLASIFMEKTLRTNSKIDFQKFSNSLQSHIICSIPASSMPHLGQSEVDLIPIRYSSWGDL</sequence>
<dbReference type="EMBL" id="WNYA01000009">
    <property type="protein sequence ID" value="KAG8555739.1"/>
    <property type="molecule type" value="Genomic_DNA"/>
</dbReference>
<protein>
    <submittedName>
        <fullName evidence="1">Uncharacterized protein</fullName>
    </submittedName>
</protein>
<dbReference type="Proteomes" id="UP000824782">
    <property type="component" value="Unassembled WGS sequence"/>
</dbReference>
<dbReference type="AlphaFoldDB" id="A0AAV7A2W9"/>
<evidence type="ECO:0000313" key="2">
    <source>
        <dbReference type="Proteomes" id="UP000824782"/>
    </source>
</evidence>
<comment type="caution">
    <text evidence="1">The sequence shown here is derived from an EMBL/GenBank/DDBJ whole genome shotgun (WGS) entry which is preliminary data.</text>
</comment>
<gene>
    <name evidence="1" type="ORF">GDO81_017794</name>
</gene>